<reference evidence="3 4" key="1">
    <citation type="submission" date="2015-07" db="EMBL/GenBank/DDBJ databases">
        <title>Emmonsia species relationships and genome sequence.</title>
        <authorList>
            <consortium name="The Broad Institute Genomics Platform"/>
            <person name="Cuomo C.A."/>
            <person name="Munoz J.F."/>
            <person name="Imamovic A."/>
            <person name="Priest M.E."/>
            <person name="Young S."/>
            <person name="Clay O.K."/>
            <person name="McEwen J.G."/>
        </authorList>
    </citation>
    <scope>NUCLEOTIDE SEQUENCE [LARGE SCALE GENOMIC DNA]</scope>
    <source>
        <strain evidence="3 4">UAMH 9510</strain>
    </source>
</reference>
<organism evidence="3 4">
    <name type="scientific">Emergomyces pasteurianus Ep9510</name>
    <dbReference type="NCBI Taxonomy" id="1447872"/>
    <lineage>
        <taxon>Eukaryota</taxon>
        <taxon>Fungi</taxon>
        <taxon>Dikarya</taxon>
        <taxon>Ascomycota</taxon>
        <taxon>Pezizomycotina</taxon>
        <taxon>Eurotiomycetes</taxon>
        <taxon>Eurotiomycetidae</taxon>
        <taxon>Onygenales</taxon>
        <taxon>Ajellomycetaceae</taxon>
        <taxon>Emergomyces</taxon>
    </lineage>
</organism>
<comment type="caution">
    <text evidence="3">The sequence shown here is derived from an EMBL/GenBank/DDBJ whole genome shotgun (WGS) entry which is preliminary data.</text>
</comment>
<accession>A0A1J9PS93</accession>
<feature type="region of interest" description="Disordered" evidence="1">
    <location>
        <begin position="32"/>
        <end position="57"/>
    </location>
</feature>
<keyword evidence="4" id="KW-1185">Reference proteome</keyword>
<evidence type="ECO:0000256" key="1">
    <source>
        <dbReference type="SAM" id="MobiDB-lite"/>
    </source>
</evidence>
<keyword evidence="2" id="KW-0732">Signal</keyword>
<sequence length="286" mass="28684">MKFTGISAALVLAGYAAASPVAYGDLPKYGVPSEPTSPTPTATPSDVDPGTPTVTPTVTPTLAPTLPAYGIPSVPSVSPELKPSGAPVCSCSPEDITDDTPSELPQVDGLDSNLLAQLLPGLLSIINGLGFGGFAPGLLSLLKLDVVINNLEILNVDALLGGLQVPEISGLSTGQATKVVVGLLSITKVLKLDQVTSGVLPQIDGISPDLLQAIINFVFGLIGKLGLQSVFTTLEIPATTDAPGLLVAGGLLAQLAPLVAGLLNALGLGGLAPLLVTLLNTLSIGL</sequence>
<feature type="chain" id="PRO_5013357934" evidence="2">
    <location>
        <begin position="19"/>
        <end position="286"/>
    </location>
</feature>
<gene>
    <name evidence="3" type="ORF">AJ78_00738</name>
</gene>
<dbReference type="EMBL" id="LGRN01000013">
    <property type="protein sequence ID" value="OJD19289.1"/>
    <property type="molecule type" value="Genomic_DNA"/>
</dbReference>
<dbReference type="VEuPathDB" id="FungiDB:AJ78_00738"/>
<name>A0A1J9PS93_9EURO</name>
<dbReference type="Proteomes" id="UP000182235">
    <property type="component" value="Unassembled WGS sequence"/>
</dbReference>
<evidence type="ECO:0000256" key="2">
    <source>
        <dbReference type="SAM" id="SignalP"/>
    </source>
</evidence>
<protein>
    <submittedName>
        <fullName evidence="3">Uncharacterized protein</fullName>
    </submittedName>
</protein>
<dbReference type="AlphaFoldDB" id="A0A1J9PS93"/>
<dbReference type="OrthoDB" id="4188674at2759"/>
<proteinExistence type="predicted"/>
<evidence type="ECO:0000313" key="3">
    <source>
        <dbReference type="EMBL" id="OJD19289.1"/>
    </source>
</evidence>
<evidence type="ECO:0000313" key="4">
    <source>
        <dbReference type="Proteomes" id="UP000182235"/>
    </source>
</evidence>
<feature type="signal peptide" evidence="2">
    <location>
        <begin position="1"/>
        <end position="18"/>
    </location>
</feature>